<dbReference type="PANTHER" id="PTHR43163:SF2">
    <property type="entry name" value="ABC TRANSPORTER PERMEASE PROTEIN"/>
    <property type="match status" value="1"/>
</dbReference>
<keyword evidence="5 7" id="KW-1133">Transmembrane helix</keyword>
<comment type="caution">
    <text evidence="9">The sequence shown here is derived from an EMBL/GenBank/DDBJ whole genome shotgun (WGS) entry which is preliminary data.</text>
</comment>
<comment type="subcellular location">
    <subcellularLocation>
        <location evidence="1 7">Cell membrane</location>
        <topology evidence="1 7">Multi-pass membrane protein</topology>
    </subcellularLocation>
</comment>
<dbReference type="InterPro" id="IPR000515">
    <property type="entry name" value="MetI-like"/>
</dbReference>
<evidence type="ECO:0000313" key="10">
    <source>
        <dbReference type="Proteomes" id="UP000609531"/>
    </source>
</evidence>
<dbReference type="GO" id="GO:0005886">
    <property type="term" value="C:plasma membrane"/>
    <property type="evidence" value="ECO:0007669"/>
    <property type="project" value="UniProtKB-SubCell"/>
</dbReference>
<dbReference type="InterPro" id="IPR045621">
    <property type="entry name" value="BPD_transp_1_N"/>
</dbReference>
<keyword evidence="3" id="KW-1003">Cell membrane</keyword>
<dbReference type="PROSITE" id="PS50928">
    <property type="entry name" value="ABC_TM1"/>
    <property type="match status" value="1"/>
</dbReference>
<evidence type="ECO:0000256" key="6">
    <source>
        <dbReference type="ARBA" id="ARBA00023136"/>
    </source>
</evidence>
<evidence type="ECO:0000259" key="8">
    <source>
        <dbReference type="PROSITE" id="PS50928"/>
    </source>
</evidence>
<feature type="transmembrane region" description="Helical" evidence="7">
    <location>
        <begin position="100"/>
        <end position="121"/>
    </location>
</feature>
<dbReference type="Gene3D" id="1.10.3720.10">
    <property type="entry name" value="MetI-like"/>
    <property type="match status" value="1"/>
</dbReference>
<dbReference type="PANTHER" id="PTHR43163">
    <property type="entry name" value="DIPEPTIDE TRANSPORT SYSTEM PERMEASE PROTEIN DPPB-RELATED"/>
    <property type="match status" value="1"/>
</dbReference>
<evidence type="ECO:0000256" key="3">
    <source>
        <dbReference type="ARBA" id="ARBA00022475"/>
    </source>
</evidence>
<dbReference type="Pfam" id="PF00528">
    <property type="entry name" value="BPD_transp_1"/>
    <property type="match status" value="1"/>
</dbReference>
<feature type="transmembrane region" description="Helical" evidence="7">
    <location>
        <begin position="242"/>
        <end position="269"/>
    </location>
</feature>
<feature type="transmembrane region" description="Helical" evidence="7">
    <location>
        <begin position="289"/>
        <end position="314"/>
    </location>
</feature>
<evidence type="ECO:0000256" key="4">
    <source>
        <dbReference type="ARBA" id="ARBA00022692"/>
    </source>
</evidence>
<keyword evidence="2 7" id="KW-0813">Transport</keyword>
<keyword evidence="6 7" id="KW-0472">Membrane</keyword>
<evidence type="ECO:0000256" key="2">
    <source>
        <dbReference type="ARBA" id="ARBA00022448"/>
    </source>
</evidence>
<evidence type="ECO:0000256" key="1">
    <source>
        <dbReference type="ARBA" id="ARBA00004651"/>
    </source>
</evidence>
<evidence type="ECO:0000256" key="7">
    <source>
        <dbReference type="RuleBase" id="RU363032"/>
    </source>
</evidence>
<feature type="transmembrane region" description="Helical" evidence="7">
    <location>
        <begin position="12"/>
        <end position="31"/>
    </location>
</feature>
<evidence type="ECO:0000313" key="9">
    <source>
        <dbReference type="EMBL" id="MBJ3778548.1"/>
    </source>
</evidence>
<dbReference type="InterPro" id="IPR035906">
    <property type="entry name" value="MetI-like_sf"/>
</dbReference>
<feature type="transmembrane region" description="Helical" evidence="7">
    <location>
        <begin position="188"/>
        <end position="207"/>
    </location>
</feature>
<organism evidence="9 10">
    <name type="scientific">Acuticoccus mangrovi</name>
    <dbReference type="NCBI Taxonomy" id="2796142"/>
    <lineage>
        <taxon>Bacteria</taxon>
        <taxon>Pseudomonadati</taxon>
        <taxon>Pseudomonadota</taxon>
        <taxon>Alphaproteobacteria</taxon>
        <taxon>Hyphomicrobiales</taxon>
        <taxon>Amorphaceae</taxon>
        <taxon>Acuticoccus</taxon>
    </lineage>
</organism>
<proteinExistence type="inferred from homology"/>
<feature type="domain" description="ABC transmembrane type-1" evidence="8">
    <location>
        <begin position="94"/>
        <end position="307"/>
    </location>
</feature>
<dbReference type="SUPFAM" id="SSF161098">
    <property type="entry name" value="MetI-like"/>
    <property type="match status" value="1"/>
</dbReference>
<dbReference type="Proteomes" id="UP000609531">
    <property type="component" value="Unassembled WGS sequence"/>
</dbReference>
<gene>
    <name evidence="9" type="ORF">JCR33_22800</name>
</gene>
<keyword evidence="10" id="KW-1185">Reference proteome</keyword>
<accession>A0A934IL70</accession>
<dbReference type="EMBL" id="JAEKJA010000031">
    <property type="protein sequence ID" value="MBJ3778548.1"/>
    <property type="molecule type" value="Genomic_DNA"/>
</dbReference>
<name>A0A934IL70_9HYPH</name>
<evidence type="ECO:0000256" key="5">
    <source>
        <dbReference type="ARBA" id="ARBA00022989"/>
    </source>
</evidence>
<dbReference type="GO" id="GO:0055085">
    <property type="term" value="P:transmembrane transport"/>
    <property type="evidence" value="ECO:0007669"/>
    <property type="project" value="InterPro"/>
</dbReference>
<comment type="similarity">
    <text evidence="7">Belongs to the binding-protein-dependent transport system permease family.</text>
</comment>
<feature type="transmembrane region" description="Helical" evidence="7">
    <location>
        <begin position="133"/>
        <end position="156"/>
    </location>
</feature>
<dbReference type="Pfam" id="PF19300">
    <property type="entry name" value="BPD_transp_1_N"/>
    <property type="match status" value="1"/>
</dbReference>
<dbReference type="AlphaFoldDB" id="A0A934IL70"/>
<reference evidence="9" key="1">
    <citation type="submission" date="2020-12" db="EMBL/GenBank/DDBJ databases">
        <title>Bacterial taxonomy.</title>
        <authorList>
            <person name="Pan X."/>
        </authorList>
    </citation>
    <scope>NUCLEOTIDE SEQUENCE</scope>
    <source>
        <strain evidence="9">B2012</strain>
    </source>
</reference>
<sequence>MGWFIARRLGQFLLLLFVMSLVVFVALFALGNPVLNFINPSSPPDVVRQAIHNLGLDQPAYIQYFRFLSGIAHGDLGNSYTSGRPALRLILERLPATLELSLGAMLIATLVGIPLGLGAGYRPNSLVGRFVEGFSLLSVSLPTFWIGLMLIIVFAIETGIFPAGGRGPTTDLLGMKVSFTSLEGLRHLFLPALNLSLFPMALAMRLTRASVEESLRMNFVRYARAKGLPPRRILSVYVLKNVLPSLVTVMGMVLGGLLAFSVITESIFAWPGTGKLVIDAIQISDRPVIIAYLLFTVFIFSTINLLVDIVCAVLDPRISLRGAAS</sequence>
<protein>
    <submittedName>
        <fullName evidence="9">ABC transporter permease</fullName>
    </submittedName>
</protein>
<keyword evidence="4 7" id="KW-0812">Transmembrane</keyword>
<dbReference type="CDD" id="cd06261">
    <property type="entry name" value="TM_PBP2"/>
    <property type="match status" value="1"/>
</dbReference>